<organism evidence="1 2">
    <name type="scientific">Anncaliia algerae PRA339</name>
    <dbReference type="NCBI Taxonomy" id="1288291"/>
    <lineage>
        <taxon>Eukaryota</taxon>
        <taxon>Fungi</taxon>
        <taxon>Fungi incertae sedis</taxon>
        <taxon>Microsporidia</taxon>
        <taxon>Tubulinosematoidea</taxon>
        <taxon>Tubulinosematidae</taxon>
        <taxon>Anncaliia</taxon>
    </lineage>
</organism>
<accession>A0A059F179</accession>
<sequence>MKEKENKTDTSFSSYSILEIPWEKNTSAHNANREHLTKLEQSFIVNNISNDKVSIDLLFYSYDIILPNILSTFEDLTFNYSFLPGNRIRILKDKTVIYEIEVYQIEEYIDQEKISTDLIFILGRNKLRNKCKTEEYKKYKECVLEEKEYLKEETLYDKIRAK</sequence>
<dbReference type="EMBL" id="KK365153">
    <property type="protein sequence ID" value="KCZ81028.1"/>
    <property type="molecule type" value="Genomic_DNA"/>
</dbReference>
<dbReference type="HOGENOM" id="CLU_1639388_0_0_1"/>
<dbReference type="VEuPathDB" id="MicrosporidiaDB:H312_01575"/>
<dbReference type="Proteomes" id="UP000030655">
    <property type="component" value="Unassembled WGS sequence"/>
</dbReference>
<reference evidence="2" key="1">
    <citation type="submission" date="2013-02" db="EMBL/GenBank/DDBJ databases">
        <authorList>
            <consortium name="The Broad Institute Genome Sequencing Platform"/>
            <person name="Cuomo C."/>
            <person name="Becnel J."/>
            <person name="Sanscrainte N."/>
            <person name="Walker B."/>
            <person name="Young S.K."/>
            <person name="Zeng Q."/>
            <person name="Gargeya S."/>
            <person name="Fitzgerald M."/>
            <person name="Haas B."/>
            <person name="Abouelleil A."/>
            <person name="Alvarado L."/>
            <person name="Arachchi H.M."/>
            <person name="Berlin A.M."/>
            <person name="Chapman S.B."/>
            <person name="Dewar J."/>
            <person name="Goldberg J."/>
            <person name="Griggs A."/>
            <person name="Gujja S."/>
            <person name="Hansen M."/>
            <person name="Howarth C."/>
            <person name="Imamovic A."/>
            <person name="Larimer J."/>
            <person name="McCowan C."/>
            <person name="Murphy C."/>
            <person name="Neiman D."/>
            <person name="Pearson M."/>
            <person name="Priest M."/>
            <person name="Roberts A."/>
            <person name="Saif S."/>
            <person name="Shea T."/>
            <person name="Sisk P."/>
            <person name="Sykes S."/>
            <person name="Wortman J."/>
            <person name="Nusbaum C."/>
            <person name="Birren B."/>
        </authorList>
    </citation>
    <scope>NUCLEOTIDE SEQUENCE [LARGE SCALE GENOMIC DNA]</scope>
    <source>
        <strain evidence="2">PRA339</strain>
    </source>
</reference>
<name>A0A059F179_9MICR</name>
<evidence type="ECO:0000313" key="1">
    <source>
        <dbReference type="EMBL" id="KCZ81028.1"/>
    </source>
</evidence>
<gene>
    <name evidence="1" type="ORF">H312_01575</name>
</gene>
<keyword evidence="2" id="KW-1185">Reference proteome</keyword>
<dbReference type="AlphaFoldDB" id="A0A059F179"/>
<dbReference type="OrthoDB" id="10380173at2759"/>
<reference evidence="1 2" key="2">
    <citation type="submission" date="2014-03" db="EMBL/GenBank/DDBJ databases">
        <title>The Genome Sequence of Anncaliia algerae insect isolate PRA339.</title>
        <authorList>
            <consortium name="The Broad Institute Genome Sequencing Platform"/>
            <consortium name="The Broad Institute Genome Sequencing Center for Infectious Disease"/>
            <person name="Cuomo C."/>
            <person name="Becnel J."/>
            <person name="Sanscrainte N."/>
            <person name="Walker B."/>
            <person name="Young S.K."/>
            <person name="Zeng Q."/>
            <person name="Gargeya S."/>
            <person name="Fitzgerald M."/>
            <person name="Haas B."/>
            <person name="Abouelleil A."/>
            <person name="Alvarado L."/>
            <person name="Arachchi H.M."/>
            <person name="Berlin A.M."/>
            <person name="Chapman S.B."/>
            <person name="Dewar J."/>
            <person name="Goldberg J."/>
            <person name="Griggs A."/>
            <person name="Gujja S."/>
            <person name="Hansen M."/>
            <person name="Howarth C."/>
            <person name="Imamovic A."/>
            <person name="Larimer J."/>
            <person name="McCowan C."/>
            <person name="Murphy C."/>
            <person name="Neiman D."/>
            <person name="Pearson M."/>
            <person name="Priest M."/>
            <person name="Roberts A."/>
            <person name="Saif S."/>
            <person name="Shea T."/>
            <person name="Sisk P."/>
            <person name="Sykes S."/>
            <person name="Wortman J."/>
            <person name="Nusbaum C."/>
            <person name="Birren B."/>
        </authorList>
    </citation>
    <scope>NUCLEOTIDE SEQUENCE [LARGE SCALE GENOMIC DNA]</scope>
    <source>
        <strain evidence="1 2">PRA339</strain>
    </source>
</reference>
<evidence type="ECO:0000313" key="2">
    <source>
        <dbReference type="Proteomes" id="UP000030655"/>
    </source>
</evidence>
<protein>
    <submittedName>
        <fullName evidence="1">Uncharacterized protein</fullName>
    </submittedName>
</protein>
<proteinExistence type="predicted"/>
<feature type="non-terminal residue" evidence="1">
    <location>
        <position position="162"/>
    </location>
</feature>